<name>A0A2G3ABU1_CAPAN</name>
<proteinExistence type="inferred from homology"/>
<dbReference type="Pfam" id="PF14416">
    <property type="entry name" value="PMR5N"/>
    <property type="match status" value="1"/>
</dbReference>
<accession>A0A2G3ABU1</accession>
<keyword evidence="3 8" id="KW-0812">Transmembrane</keyword>
<feature type="domain" description="Trichome birefringence-like C-terminal" evidence="9">
    <location>
        <begin position="316"/>
        <end position="600"/>
    </location>
</feature>
<dbReference type="InterPro" id="IPR025846">
    <property type="entry name" value="TBL_N"/>
</dbReference>
<evidence type="ECO:0000256" key="8">
    <source>
        <dbReference type="SAM" id="Phobius"/>
    </source>
</evidence>
<dbReference type="GO" id="GO:0005794">
    <property type="term" value="C:Golgi apparatus"/>
    <property type="evidence" value="ECO:0000318"/>
    <property type="project" value="GO_Central"/>
</dbReference>
<dbReference type="Pfam" id="PF13839">
    <property type="entry name" value="PC-Esterase"/>
    <property type="match status" value="1"/>
</dbReference>
<evidence type="ECO:0000256" key="6">
    <source>
        <dbReference type="ARBA" id="ARBA00023136"/>
    </source>
</evidence>
<dbReference type="OMA" id="FFSHIAK"/>
<dbReference type="Gramene" id="PHT91694">
    <property type="protein sequence ID" value="PHT91694"/>
    <property type="gene ID" value="T459_06807"/>
</dbReference>
<evidence type="ECO:0000256" key="5">
    <source>
        <dbReference type="ARBA" id="ARBA00022989"/>
    </source>
</evidence>
<organism evidence="11 12">
    <name type="scientific">Capsicum annuum</name>
    <name type="common">Capsicum pepper</name>
    <dbReference type="NCBI Taxonomy" id="4072"/>
    <lineage>
        <taxon>Eukaryota</taxon>
        <taxon>Viridiplantae</taxon>
        <taxon>Streptophyta</taxon>
        <taxon>Embryophyta</taxon>
        <taxon>Tracheophyta</taxon>
        <taxon>Spermatophyta</taxon>
        <taxon>Magnoliopsida</taxon>
        <taxon>eudicotyledons</taxon>
        <taxon>Gunneridae</taxon>
        <taxon>Pentapetalae</taxon>
        <taxon>asterids</taxon>
        <taxon>lamiids</taxon>
        <taxon>Solanales</taxon>
        <taxon>Solanaceae</taxon>
        <taxon>Solanoideae</taxon>
        <taxon>Capsiceae</taxon>
        <taxon>Capsicum</taxon>
    </lineage>
</organism>
<sequence>MKFQSSELPIGKPQTRRKTTPKLAPLIAVAIVFTIIPIYYPSIRYSSQKKISEFIYSNSEDAIQSVDHLDNNDLQVKHPCPVEDVPTQPCNVPIKEEREKEKPEKLSEEEDKSTKFMPIKEEEEKEKPETLREEDENSTKFMSIKEGEEGKEKPEKLREEDENSTKFMPIKDGEEEKEKPEKLPEEDEKRTGFITNSEITDKKVLPEPRKKLERHNQQAKKQSGHHQRDFTVPKFVPQKADKKKPPRNGEVRNLSFDVADTEYCDLFSGEWVKNPEGPYYTNDTCNAIQQHQNCLQFGRPDTDFLKWRWKPDACELPIFDPTQFLELVRGKSLAFVGDSVARNHMQSLICLLSRIVYPEDISETQDQNRRWIYKDYDFNISMFWAPYLVRTEKTVPNDVTQPFNLYLDEFDEFWKNQIQGVDYVIISAGHWFFRPTNFYLNRRLVGCLYCPQSNVTHVTSYFSYRRAFRTAFRAINSLENYKGVTFLRTFAPSHFENGPWDKGGDCARRRPFKRNEKVLDDYNLEYYKIQLDELKIAQRAGRRRGLKFKLFDATQPMLLRPDGHPSKYGRWPNPNVTVPNDCVHWCLPGPIDAWNDFLVELLKRELAD</sequence>
<feature type="compositionally biased region" description="Basic and acidic residues" evidence="7">
    <location>
        <begin position="199"/>
        <end position="216"/>
    </location>
</feature>
<feature type="compositionally biased region" description="Basic and acidic residues" evidence="7">
    <location>
        <begin position="169"/>
        <end position="191"/>
    </location>
</feature>
<reference evidence="11 12" key="1">
    <citation type="journal article" date="2014" name="Nat. Genet.">
        <title>Genome sequence of the hot pepper provides insights into the evolution of pungency in Capsicum species.</title>
        <authorList>
            <person name="Kim S."/>
            <person name="Park M."/>
            <person name="Yeom S.I."/>
            <person name="Kim Y.M."/>
            <person name="Lee J.M."/>
            <person name="Lee H.A."/>
            <person name="Seo E."/>
            <person name="Choi J."/>
            <person name="Cheong K."/>
            <person name="Kim K.T."/>
            <person name="Jung K."/>
            <person name="Lee G.W."/>
            <person name="Oh S.K."/>
            <person name="Bae C."/>
            <person name="Kim S.B."/>
            <person name="Lee H.Y."/>
            <person name="Kim S.Y."/>
            <person name="Kim M.S."/>
            <person name="Kang B.C."/>
            <person name="Jo Y.D."/>
            <person name="Yang H.B."/>
            <person name="Jeong H.J."/>
            <person name="Kang W.H."/>
            <person name="Kwon J.K."/>
            <person name="Shin C."/>
            <person name="Lim J.Y."/>
            <person name="Park J.H."/>
            <person name="Huh J.H."/>
            <person name="Kim J.S."/>
            <person name="Kim B.D."/>
            <person name="Cohen O."/>
            <person name="Paran I."/>
            <person name="Suh M.C."/>
            <person name="Lee S.B."/>
            <person name="Kim Y.K."/>
            <person name="Shin Y."/>
            <person name="Noh S.J."/>
            <person name="Park J."/>
            <person name="Seo Y.S."/>
            <person name="Kwon S.Y."/>
            <person name="Kim H.A."/>
            <person name="Park J.M."/>
            <person name="Kim H.J."/>
            <person name="Choi S.B."/>
            <person name="Bosland P.W."/>
            <person name="Reeves G."/>
            <person name="Jo S.H."/>
            <person name="Lee B.W."/>
            <person name="Cho H.T."/>
            <person name="Choi H.S."/>
            <person name="Lee M.S."/>
            <person name="Yu Y."/>
            <person name="Do Choi Y."/>
            <person name="Park B.S."/>
            <person name="van Deynze A."/>
            <person name="Ashrafi H."/>
            <person name="Hill T."/>
            <person name="Kim W.T."/>
            <person name="Pai H.S."/>
            <person name="Ahn H.K."/>
            <person name="Yeam I."/>
            <person name="Giovannoni J.J."/>
            <person name="Rose J.K."/>
            <person name="Sorensen I."/>
            <person name="Lee S.J."/>
            <person name="Kim R.W."/>
            <person name="Choi I.Y."/>
            <person name="Choi B.S."/>
            <person name="Lim J.S."/>
            <person name="Lee Y.H."/>
            <person name="Choi D."/>
        </authorList>
    </citation>
    <scope>NUCLEOTIDE SEQUENCE [LARGE SCALE GENOMIC DNA]</scope>
    <source>
        <strain evidence="12">cv. CM334</strain>
    </source>
</reference>
<protein>
    <submittedName>
        <fullName evidence="11">Protein trichome birefringence-like 19</fullName>
    </submittedName>
</protein>
<evidence type="ECO:0000256" key="4">
    <source>
        <dbReference type="ARBA" id="ARBA00022968"/>
    </source>
</evidence>
<reference evidence="11 12" key="2">
    <citation type="journal article" date="2017" name="Genome Biol.">
        <title>New reference genome sequences of hot pepper reveal the massive evolution of plant disease-resistance genes by retroduplication.</title>
        <authorList>
            <person name="Kim S."/>
            <person name="Park J."/>
            <person name="Yeom S.I."/>
            <person name="Kim Y.M."/>
            <person name="Seo E."/>
            <person name="Kim K.T."/>
            <person name="Kim M.S."/>
            <person name="Lee J.M."/>
            <person name="Cheong K."/>
            <person name="Shin H.S."/>
            <person name="Kim S.B."/>
            <person name="Han K."/>
            <person name="Lee J."/>
            <person name="Park M."/>
            <person name="Lee H.A."/>
            <person name="Lee H.Y."/>
            <person name="Lee Y."/>
            <person name="Oh S."/>
            <person name="Lee J.H."/>
            <person name="Choi E."/>
            <person name="Choi E."/>
            <person name="Lee S.E."/>
            <person name="Jeon J."/>
            <person name="Kim H."/>
            <person name="Choi G."/>
            <person name="Song H."/>
            <person name="Lee J."/>
            <person name="Lee S.C."/>
            <person name="Kwon J.K."/>
            <person name="Lee H.Y."/>
            <person name="Koo N."/>
            <person name="Hong Y."/>
            <person name="Kim R.W."/>
            <person name="Kang W.H."/>
            <person name="Huh J.H."/>
            <person name="Kang B.C."/>
            <person name="Yang T.J."/>
            <person name="Lee Y.H."/>
            <person name="Bennetzen J.L."/>
            <person name="Choi D."/>
        </authorList>
    </citation>
    <scope>NUCLEOTIDE SEQUENCE [LARGE SCALE GENOMIC DNA]</scope>
    <source>
        <strain evidence="12">cv. CM334</strain>
    </source>
</reference>
<evidence type="ECO:0000259" key="9">
    <source>
        <dbReference type="Pfam" id="PF13839"/>
    </source>
</evidence>
<keyword evidence="4" id="KW-0735">Signal-anchor</keyword>
<keyword evidence="5 8" id="KW-1133">Transmembrane helix</keyword>
<dbReference type="GO" id="GO:0016020">
    <property type="term" value="C:membrane"/>
    <property type="evidence" value="ECO:0007669"/>
    <property type="project" value="UniProtKB-SubCell"/>
</dbReference>
<dbReference type="AlphaFoldDB" id="A0A2G3ABU1"/>
<dbReference type="SMR" id="A0A2G3ABU1"/>
<comment type="similarity">
    <text evidence="2">Belongs to the PC-esterase family. TBL subfamily.</text>
</comment>
<evidence type="ECO:0000256" key="3">
    <source>
        <dbReference type="ARBA" id="ARBA00022692"/>
    </source>
</evidence>
<dbReference type="GO" id="GO:0016413">
    <property type="term" value="F:O-acetyltransferase activity"/>
    <property type="evidence" value="ECO:0000318"/>
    <property type="project" value="GO_Central"/>
</dbReference>
<feature type="transmembrane region" description="Helical" evidence="8">
    <location>
        <begin position="21"/>
        <end position="40"/>
    </location>
</feature>
<gene>
    <name evidence="11" type="ORF">T459_06807</name>
</gene>
<evidence type="ECO:0000313" key="12">
    <source>
        <dbReference type="Proteomes" id="UP000222542"/>
    </source>
</evidence>
<feature type="domain" description="Trichome birefringence-like N-terminal" evidence="10">
    <location>
        <begin position="263"/>
        <end position="315"/>
    </location>
</feature>
<evidence type="ECO:0000256" key="7">
    <source>
        <dbReference type="SAM" id="MobiDB-lite"/>
    </source>
</evidence>
<feature type="region of interest" description="Disordered" evidence="7">
    <location>
        <begin position="74"/>
        <end position="251"/>
    </location>
</feature>
<dbReference type="PANTHER" id="PTHR32285:SF247">
    <property type="entry name" value="PROTEIN TRICHOME BIREFRINGENCE-LIKE 19"/>
    <property type="match status" value="1"/>
</dbReference>
<evidence type="ECO:0000259" key="10">
    <source>
        <dbReference type="Pfam" id="PF14416"/>
    </source>
</evidence>
<comment type="subcellular location">
    <subcellularLocation>
        <location evidence="1">Membrane</location>
        <topology evidence="1">Single-pass membrane protein</topology>
    </subcellularLocation>
</comment>
<comment type="caution">
    <text evidence="11">The sequence shown here is derived from an EMBL/GenBank/DDBJ whole genome shotgun (WGS) entry which is preliminary data.</text>
</comment>
<feature type="compositionally biased region" description="Basic and acidic residues" evidence="7">
    <location>
        <begin position="94"/>
        <end position="131"/>
    </location>
</feature>
<dbReference type="InterPro" id="IPR026057">
    <property type="entry name" value="TBL_C"/>
</dbReference>
<evidence type="ECO:0000313" key="11">
    <source>
        <dbReference type="EMBL" id="PHT91694.1"/>
    </source>
</evidence>
<dbReference type="OrthoDB" id="630188at2759"/>
<dbReference type="EMBL" id="AYRZ02000002">
    <property type="protein sequence ID" value="PHT91694.1"/>
    <property type="molecule type" value="Genomic_DNA"/>
</dbReference>
<dbReference type="InterPro" id="IPR029962">
    <property type="entry name" value="TBL"/>
</dbReference>
<evidence type="ECO:0000256" key="1">
    <source>
        <dbReference type="ARBA" id="ARBA00004167"/>
    </source>
</evidence>
<evidence type="ECO:0000256" key="2">
    <source>
        <dbReference type="ARBA" id="ARBA00007727"/>
    </source>
</evidence>
<dbReference type="Proteomes" id="UP000222542">
    <property type="component" value="Unassembled WGS sequence"/>
</dbReference>
<dbReference type="PANTHER" id="PTHR32285">
    <property type="entry name" value="PROTEIN TRICHOME BIREFRINGENCE-LIKE 9-RELATED"/>
    <property type="match status" value="1"/>
</dbReference>
<keyword evidence="12" id="KW-1185">Reference proteome</keyword>
<feature type="compositionally biased region" description="Basic and acidic residues" evidence="7">
    <location>
        <begin position="143"/>
        <end position="159"/>
    </location>
</feature>
<keyword evidence="6 8" id="KW-0472">Membrane</keyword>